<dbReference type="GO" id="GO:0005634">
    <property type="term" value="C:nucleus"/>
    <property type="evidence" value="ECO:0007669"/>
    <property type="project" value="TreeGrafter"/>
</dbReference>
<dbReference type="AlphaFoldDB" id="A0A8X6QL71"/>
<dbReference type="GO" id="GO:0005743">
    <property type="term" value="C:mitochondrial inner membrane"/>
    <property type="evidence" value="ECO:0007669"/>
    <property type="project" value="TreeGrafter"/>
</dbReference>
<dbReference type="InterPro" id="IPR044929">
    <property type="entry name" value="DNA/RNA_non-sp_Endonuclease_sf"/>
</dbReference>
<dbReference type="GO" id="GO:0006309">
    <property type="term" value="P:apoptotic DNA fragmentation"/>
    <property type="evidence" value="ECO:0007669"/>
    <property type="project" value="TreeGrafter"/>
</dbReference>
<feature type="transmembrane region" description="Helical" evidence="6">
    <location>
        <begin position="39"/>
        <end position="57"/>
    </location>
</feature>
<evidence type="ECO:0000259" key="8">
    <source>
        <dbReference type="SMART" id="SM00892"/>
    </source>
</evidence>
<gene>
    <name evidence="9" type="primary">cps-6</name>
    <name evidence="9" type="ORF">NPIL_29741</name>
</gene>
<evidence type="ECO:0000256" key="1">
    <source>
        <dbReference type="ARBA" id="ARBA00010052"/>
    </source>
</evidence>
<evidence type="ECO:0000256" key="2">
    <source>
        <dbReference type="ARBA" id="ARBA00022722"/>
    </source>
</evidence>
<evidence type="ECO:0000313" key="9">
    <source>
        <dbReference type="EMBL" id="GFU24926.1"/>
    </source>
</evidence>
<dbReference type="Gene3D" id="3.40.570.10">
    <property type="entry name" value="Extracellular Endonuclease, subunit A"/>
    <property type="match status" value="1"/>
</dbReference>
<keyword evidence="3 9" id="KW-0255">Endonuclease</keyword>
<reference evidence="9" key="1">
    <citation type="submission" date="2020-08" db="EMBL/GenBank/DDBJ databases">
        <title>Multicomponent nature underlies the extraordinary mechanical properties of spider dragline silk.</title>
        <authorList>
            <person name="Kono N."/>
            <person name="Nakamura H."/>
            <person name="Mori M."/>
            <person name="Yoshida Y."/>
            <person name="Ohtoshi R."/>
            <person name="Malay A.D."/>
            <person name="Moran D.A.P."/>
            <person name="Tomita M."/>
            <person name="Numata K."/>
            <person name="Arakawa K."/>
        </authorList>
    </citation>
    <scope>NUCLEOTIDE SEQUENCE</scope>
</reference>
<dbReference type="InterPro" id="IPR040255">
    <property type="entry name" value="Non-specific_endonuclease"/>
</dbReference>
<dbReference type="PANTHER" id="PTHR13966:SF5">
    <property type="entry name" value="ENDONUCLEASE G, MITOCHONDRIAL"/>
    <property type="match status" value="1"/>
</dbReference>
<dbReference type="InterPro" id="IPR044925">
    <property type="entry name" value="His-Me_finger_sf"/>
</dbReference>
<evidence type="ECO:0000256" key="6">
    <source>
        <dbReference type="SAM" id="Phobius"/>
    </source>
</evidence>
<dbReference type="Pfam" id="PF01223">
    <property type="entry name" value="Endonuclease_NS"/>
    <property type="match status" value="1"/>
</dbReference>
<keyword evidence="2" id="KW-0540">Nuclease</keyword>
<feature type="domain" description="DNA/RNA non-specific endonuclease/pyrophosphatase/phosphodiesterase" evidence="8">
    <location>
        <begin position="108"/>
        <end position="318"/>
    </location>
</feature>
<feature type="domain" description="ENPP1-3/EXOG-like endonuclease/phosphodiesterase" evidence="7">
    <location>
        <begin position="109"/>
        <end position="318"/>
    </location>
</feature>
<evidence type="ECO:0000259" key="7">
    <source>
        <dbReference type="SMART" id="SM00477"/>
    </source>
</evidence>
<evidence type="ECO:0000256" key="5">
    <source>
        <dbReference type="PIRSR" id="PIRSR640255-2"/>
    </source>
</evidence>
<name>A0A8X6QL71_NEPPI</name>
<sequence>MTVFSQSKYQLRLLALVSKRTSLEMMLRRTWYKNSEKMAFRYSVFGSVVGFFGGVLYRDRWPMKKLGVQAANPVELPVENSVVPVVVSDDLVLETMKFGFPSLDTIRSRKSFLLSYDRRNRVPHWVFEHLTEDHIESNGDIIKSNEFFEDASIDVRFRSTEKDYLDSGFDKGHLAAAGNHLCNQEYRDDTFVLSNIAPQVGKGFNQDKWNKLEEHVRKLVKNYKNVYVCTGPLYMPSPEPDGRRYIKYQVIGPHDVAVPTHFFKIVIGERKKARYDMEAYVMPNAPIDDKVPLKDFFVSREDIEKYAGFLLFEGLPDFLFDHINGRKQICCKRIHGSK</sequence>
<dbReference type="GO" id="GO:0000014">
    <property type="term" value="F:single-stranded DNA endodeoxyribonuclease activity"/>
    <property type="evidence" value="ECO:0007669"/>
    <property type="project" value="TreeGrafter"/>
</dbReference>
<dbReference type="OrthoDB" id="5418055at2759"/>
<proteinExistence type="inferred from homology"/>
<dbReference type="GO" id="GO:0046872">
    <property type="term" value="F:metal ion binding"/>
    <property type="evidence" value="ECO:0007669"/>
    <property type="project" value="UniProtKB-KW"/>
</dbReference>
<organism evidence="9 10">
    <name type="scientific">Nephila pilipes</name>
    <name type="common">Giant wood spider</name>
    <name type="synonym">Nephila maculata</name>
    <dbReference type="NCBI Taxonomy" id="299642"/>
    <lineage>
        <taxon>Eukaryota</taxon>
        <taxon>Metazoa</taxon>
        <taxon>Ecdysozoa</taxon>
        <taxon>Arthropoda</taxon>
        <taxon>Chelicerata</taxon>
        <taxon>Arachnida</taxon>
        <taxon>Araneae</taxon>
        <taxon>Araneomorphae</taxon>
        <taxon>Entelegynae</taxon>
        <taxon>Araneoidea</taxon>
        <taxon>Nephilidae</taxon>
        <taxon>Nephila</taxon>
    </lineage>
</organism>
<feature type="binding site" evidence="5">
    <location>
        <position position="205"/>
    </location>
    <ligand>
        <name>Mg(2+)</name>
        <dbReference type="ChEBI" id="CHEBI:18420"/>
        <note>catalytic</note>
    </ligand>
</feature>
<keyword evidence="3 9" id="KW-0378">Hydrolase</keyword>
<dbReference type="CDD" id="cd00091">
    <property type="entry name" value="NUC"/>
    <property type="match status" value="1"/>
</dbReference>
<protein>
    <submittedName>
        <fullName evidence="9">Endonuclease G, mitochondrial</fullName>
    </submittedName>
</protein>
<dbReference type="EMBL" id="BMAW01128305">
    <property type="protein sequence ID" value="GFU24926.1"/>
    <property type="molecule type" value="Genomic_DNA"/>
</dbReference>
<comment type="similarity">
    <text evidence="1">Belongs to the DNA/RNA non-specific endonuclease family.</text>
</comment>
<keyword evidence="6" id="KW-0472">Membrane</keyword>
<dbReference type="GO" id="GO:0004521">
    <property type="term" value="F:RNA endonuclease activity"/>
    <property type="evidence" value="ECO:0007669"/>
    <property type="project" value="TreeGrafter"/>
</dbReference>
<dbReference type="InterPro" id="IPR001604">
    <property type="entry name" value="Endo_G_ENPP1-like_dom"/>
</dbReference>
<dbReference type="SMART" id="SM00477">
    <property type="entry name" value="NUC"/>
    <property type="match status" value="1"/>
</dbReference>
<accession>A0A8X6QL71</accession>
<feature type="active site" description="Proton acceptor" evidence="4">
    <location>
        <position position="173"/>
    </location>
</feature>
<dbReference type="SMART" id="SM00892">
    <property type="entry name" value="Endonuclease_NS"/>
    <property type="match status" value="1"/>
</dbReference>
<dbReference type="InterPro" id="IPR020821">
    <property type="entry name" value="ENPP1-3/EXOG-like_nuc-like"/>
</dbReference>
<keyword evidence="5" id="KW-0479">Metal-binding</keyword>
<dbReference type="Proteomes" id="UP000887013">
    <property type="component" value="Unassembled WGS sequence"/>
</dbReference>
<dbReference type="SUPFAM" id="SSF54060">
    <property type="entry name" value="His-Me finger endonucleases"/>
    <property type="match status" value="1"/>
</dbReference>
<keyword evidence="6" id="KW-0812">Transmembrane</keyword>
<keyword evidence="10" id="KW-1185">Reference proteome</keyword>
<evidence type="ECO:0000313" key="10">
    <source>
        <dbReference type="Proteomes" id="UP000887013"/>
    </source>
</evidence>
<comment type="caution">
    <text evidence="9">The sequence shown here is derived from an EMBL/GenBank/DDBJ whole genome shotgun (WGS) entry which is preliminary data.</text>
</comment>
<keyword evidence="6" id="KW-1133">Transmembrane helix</keyword>
<evidence type="ECO:0000256" key="4">
    <source>
        <dbReference type="PIRSR" id="PIRSR640255-1"/>
    </source>
</evidence>
<dbReference type="PANTHER" id="PTHR13966">
    <property type="entry name" value="ENDONUCLEASE RELATED"/>
    <property type="match status" value="1"/>
</dbReference>
<evidence type="ECO:0000256" key="3">
    <source>
        <dbReference type="ARBA" id="ARBA00022759"/>
    </source>
</evidence>
<dbReference type="GO" id="GO:0003676">
    <property type="term" value="F:nucleic acid binding"/>
    <property type="evidence" value="ECO:0007669"/>
    <property type="project" value="InterPro"/>
</dbReference>